<dbReference type="RefSeq" id="WP_374724940.1">
    <property type="nucleotide sequence ID" value="NZ_JAVDVQ010000004.1"/>
</dbReference>
<dbReference type="SUPFAM" id="SSF110296">
    <property type="entry name" value="Oligoxyloglucan reducing end-specific cellobiohydrolase"/>
    <property type="match status" value="1"/>
</dbReference>
<protein>
    <submittedName>
        <fullName evidence="1">Photosystem II stability/assembly factor-like uncharacterized protein</fullName>
    </submittedName>
</protein>
<dbReference type="InterPro" id="IPR015943">
    <property type="entry name" value="WD40/YVTN_repeat-like_dom_sf"/>
</dbReference>
<dbReference type="InterPro" id="IPR052025">
    <property type="entry name" value="Xyloglucanase_GH74"/>
</dbReference>
<dbReference type="EMBL" id="JAVDVQ010000004">
    <property type="protein sequence ID" value="MDR7082044.1"/>
    <property type="molecule type" value="Genomic_DNA"/>
</dbReference>
<gene>
    <name evidence="1" type="ORF">J2X01_001329</name>
</gene>
<name>A0ABU1UA43_9MICC</name>
<dbReference type="Gene3D" id="2.130.10.10">
    <property type="entry name" value="YVTN repeat-like/Quinoprotein amine dehydrogenase"/>
    <property type="match status" value="1"/>
</dbReference>
<proteinExistence type="predicted"/>
<dbReference type="CDD" id="cd15482">
    <property type="entry name" value="Sialidase_non-viral"/>
    <property type="match status" value="1"/>
</dbReference>
<evidence type="ECO:0000313" key="2">
    <source>
        <dbReference type="Proteomes" id="UP001252243"/>
    </source>
</evidence>
<accession>A0ABU1UA43</accession>
<dbReference type="Proteomes" id="UP001252243">
    <property type="component" value="Unassembled WGS sequence"/>
</dbReference>
<organism evidence="1 2">
    <name type="scientific">Arthrobacter ginsengisoli</name>
    <dbReference type="NCBI Taxonomy" id="1356565"/>
    <lineage>
        <taxon>Bacteria</taxon>
        <taxon>Bacillati</taxon>
        <taxon>Actinomycetota</taxon>
        <taxon>Actinomycetes</taxon>
        <taxon>Micrococcales</taxon>
        <taxon>Micrococcaceae</taxon>
        <taxon>Arthrobacter</taxon>
    </lineage>
</organism>
<dbReference type="PANTHER" id="PTHR43739">
    <property type="entry name" value="XYLOGLUCANASE (EUROFUNG)"/>
    <property type="match status" value="1"/>
</dbReference>
<evidence type="ECO:0000313" key="1">
    <source>
        <dbReference type="EMBL" id="MDR7082044.1"/>
    </source>
</evidence>
<comment type="caution">
    <text evidence="1">The sequence shown here is derived from an EMBL/GenBank/DDBJ whole genome shotgun (WGS) entry which is preliminary data.</text>
</comment>
<dbReference type="PANTHER" id="PTHR43739:SF5">
    <property type="entry name" value="EXO-ALPHA-SIALIDASE"/>
    <property type="match status" value="1"/>
</dbReference>
<reference evidence="1 2" key="1">
    <citation type="submission" date="2023-07" db="EMBL/GenBank/DDBJ databases">
        <title>Sorghum-associated microbial communities from plants grown in Nebraska, USA.</title>
        <authorList>
            <person name="Schachtman D."/>
        </authorList>
    </citation>
    <scope>NUCLEOTIDE SEQUENCE [LARGE SCALE GENOMIC DNA]</scope>
    <source>
        <strain evidence="1 2">BE167</strain>
    </source>
</reference>
<keyword evidence="2" id="KW-1185">Reference proteome</keyword>
<sequence>MATAESYVLAIGTKKGLWLATSPDRKDWSLSGPHFLMSEVPSIGIDTRDGRTRILVGVRSEHWGPTVFHSDDLGETWNEPEEGAIRFPEGTDAALERVWQIHPDAASRPGVVWAGCEPISVWKSTDGGEHFELNRGLWDHPHRGEWGAGYGGAAAHSIVIDDTGQKVHVAMSTGGVYRSLDGGSSWEPRNKGISAYFMPDPNPEFGQCVHKIAADAAIDGRLYAQNHHGVYRSDDDAENWESIAEGLPADFGFVMLTHPRRAGTAWVVPLKADGERIPPEGKLAVHRTDDAGASWKRLDNGLPGAEFNSVLRDAACVDAADPAGVYFGTRGGSVYASADEGEHFAEVASHLPDVLCVRAAAVSPAFASGSAGPRAVTNA</sequence>